<dbReference type="GO" id="GO:0001681">
    <property type="term" value="F:sialate O-acetylesterase activity"/>
    <property type="evidence" value="ECO:0007669"/>
    <property type="project" value="InterPro"/>
</dbReference>
<dbReference type="eggNOG" id="COG2755">
    <property type="taxonomic scope" value="Bacteria"/>
</dbReference>
<accession>A0A087CV23</accession>
<dbReference type="Gene3D" id="3.40.50.1110">
    <property type="entry name" value="SGNH hydrolase"/>
    <property type="match status" value="2"/>
</dbReference>
<evidence type="ECO:0000313" key="3">
    <source>
        <dbReference type="EMBL" id="KFI87123.1"/>
    </source>
</evidence>
<dbReference type="Gene3D" id="2.60.40.10">
    <property type="entry name" value="Immunoglobulins"/>
    <property type="match status" value="1"/>
</dbReference>
<dbReference type="GO" id="GO:0005975">
    <property type="term" value="P:carbohydrate metabolic process"/>
    <property type="evidence" value="ECO:0007669"/>
    <property type="project" value="TreeGrafter"/>
</dbReference>
<dbReference type="Proteomes" id="UP000028984">
    <property type="component" value="Unassembled WGS sequence"/>
</dbReference>
<keyword evidence="3" id="KW-0378">Hydrolase</keyword>
<sequence length="649" mass="69971">MTMSCADKNSALPEAKKPITIFPNNPAIRTMGRIDDDNPERPVWVYPYTQAAFRFTGTSLTVTLINHWCYGDSHIGVIIDGAETKVRIPSGADGAHGASYGPVTLALAEHLPDIVHEAVVFKRQDGQHYLELLGFGVDAGAQVMPPTATEPSRRIEVFGDSVSCGERNEAILYAGKGDPDVDLSSYSDSWRSYAAITARALGAQVHVTAQGGASLLDGIGWFNGPDYIGMEGIGDRIEYNPVLGAAKPWDFSRYSPHVVVVAVGQNDSHPHDFMADDYDGVEARHWRTRYVDFLRAIHGVYPQATLICTTTVLYHDPSWDRAIDEAVRTFNESIGNDSVVSFGHTTVNNVPPMKAGAIAHHFLYSRNGSATPGHPRVPEHEEMARELVEFIGSLGDGIWADETKGREIMTGNGQTATGPAPGANASGVDASGIQAAADKPTGAAELRPAAIFSHDMVLQRRQPIPLFGTGQPGRTVVVTLTSDAEQTPIHTSSMSDTDSVTGMGTIDADGDWLIFLPALEAGGPYTLTISDRADISLTYLNVMVGEVWIATGQSNIEFELRNDLHARSTMAESSDSLLRFFNVPKSGFVDDDLITAEDSSSWRACCPDSCGTMSAIAYHFAHRLRRDLASDVPVGIIDCYVGGTSSRRG</sequence>
<evidence type="ECO:0000313" key="4">
    <source>
        <dbReference type="Proteomes" id="UP000028984"/>
    </source>
</evidence>
<organism evidence="3 4">
    <name type="scientific">Bifidobacterium reuteri DSM 23975</name>
    <dbReference type="NCBI Taxonomy" id="1437610"/>
    <lineage>
        <taxon>Bacteria</taxon>
        <taxon>Bacillati</taxon>
        <taxon>Actinomycetota</taxon>
        <taxon>Actinomycetes</taxon>
        <taxon>Bifidobacteriales</taxon>
        <taxon>Bifidobacteriaceae</taxon>
        <taxon>Bifidobacterium</taxon>
    </lineage>
</organism>
<dbReference type="EMBL" id="JGZK01000003">
    <property type="protein sequence ID" value="KFI87123.1"/>
    <property type="molecule type" value="Genomic_DNA"/>
</dbReference>
<dbReference type="InterPro" id="IPR013830">
    <property type="entry name" value="SGNH_hydro"/>
</dbReference>
<dbReference type="Gene3D" id="2.60.120.260">
    <property type="entry name" value="Galactose-binding domain-like"/>
    <property type="match status" value="1"/>
</dbReference>
<dbReference type="PANTHER" id="PTHR22901">
    <property type="entry name" value="SIALATE O-ACETYLESTERASE"/>
    <property type="match status" value="1"/>
</dbReference>
<comment type="caution">
    <text evidence="3">The sequence shown here is derived from an EMBL/GenBank/DDBJ whole genome shotgun (WGS) entry which is preliminary data.</text>
</comment>
<feature type="domain" description="SGNH hydrolase-type esterase" evidence="1">
    <location>
        <begin position="157"/>
        <end position="334"/>
    </location>
</feature>
<dbReference type="STRING" id="1437610.BREU_0145"/>
<dbReference type="Pfam" id="PF17996">
    <property type="entry name" value="CE2_N"/>
    <property type="match status" value="1"/>
</dbReference>
<keyword evidence="3" id="KW-0326">Glycosidase</keyword>
<dbReference type="PANTHER" id="PTHR22901:SF0">
    <property type="entry name" value="SIALATE O-ACETYLESTERASE"/>
    <property type="match status" value="1"/>
</dbReference>
<name>A0A087CV23_9BIFI</name>
<dbReference type="SUPFAM" id="SSF52266">
    <property type="entry name" value="SGNH hydrolase"/>
    <property type="match status" value="2"/>
</dbReference>
<dbReference type="InterPro" id="IPR036514">
    <property type="entry name" value="SGNH_hydro_sf"/>
</dbReference>
<proteinExistence type="predicted"/>
<feature type="domain" description="Carbohydrate esterase 2 N-terminal" evidence="2">
    <location>
        <begin position="31"/>
        <end position="146"/>
    </location>
</feature>
<evidence type="ECO:0000259" key="1">
    <source>
        <dbReference type="Pfam" id="PF13472"/>
    </source>
</evidence>
<reference evidence="3 4" key="1">
    <citation type="submission" date="2014-03" db="EMBL/GenBank/DDBJ databases">
        <title>Genomics of Bifidobacteria.</title>
        <authorList>
            <person name="Ventura M."/>
            <person name="Milani C."/>
            <person name="Lugli G.A."/>
        </authorList>
    </citation>
    <scope>NUCLEOTIDE SEQUENCE [LARGE SCALE GENOMIC DNA]</scope>
    <source>
        <strain evidence="3 4">DSM 23975</strain>
    </source>
</reference>
<gene>
    <name evidence="3" type="ORF">BREU_0145</name>
</gene>
<dbReference type="EC" id="3.2.1.4" evidence="3"/>
<dbReference type="eggNOG" id="COG3250">
    <property type="taxonomic scope" value="Bacteria"/>
</dbReference>
<dbReference type="InterPro" id="IPR040794">
    <property type="entry name" value="CE2_N"/>
</dbReference>
<evidence type="ECO:0000259" key="2">
    <source>
        <dbReference type="Pfam" id="PF17996"/>
    </source>
</evidence>
<dbReference type="InterPro" id="IPR039329">
    <property type="entry name" value="SIAE"/>
</dbReference>
<keyword evidence="4" id="KW-1185">Reference proteome</keyword>
<dbReference type="AlphaFoldDB" id="A0A087CV23"/>
<dbReference type="GO" id="GO:0008810">
    <property type="term" value="F:cellulase activity"/>
    <property type="evidence" value="ECO:0007669"/>
    <property type="project" value="UniProtKB-EC"/>
</dbReference>
<dbReference type="Pfam" id="PF13472">
    <property type="entry name" value="Lipase_GDSL_2"/>
    <property type="match status" value="1"/>
</dbReference>
<dbReference type="InterPro" id="IPR013783">
    <property type="entry name" value="Ig-like_fold"/>
</dbReference>
<protein>
    <submittedName>
        <fullName evidence="3">RnfABCDGE type electron transport complex subunit D</fullName>
        <ecNumber evidence="3">3.2.1.4</ecNumber>
    </submittedName>
</protein>